<evidence type="ECO:0000313" key="3">
    <source>
        <dbReference type="EMBL" id="UMM21099.1"/>
    </source>
</evidence>
<dbReference type="EMBL" id="CP090893">
    <property type="protein sequence ID" value="ULT98379.1"/>
    <property type="molecule type" value="Genomic_DNA"/>
</dbReference>
<accession>A0AAE9IKS3</accession>
<feature type="region of interest" description="Disordered" evidence="1">
    <location>
        <begin position="167"/>
        <end position="198"/>
    </location>
</feature>
<organism evidence="2 4">
    <name type="scientific">Caenorhabditis briggsae</name>
    <dbReference type="NCBI Taxonomy" id="6238"/>
    <lineage>
        <taxon>Eukaryota</taxon>
        <taxon>Metazoa</taxon>
        <taxon>Ecdysozoa</taxon>
        <taxon>Nematoda</taxon>
        <taxon>Chromadorea</taxon>
        <taxon>Rhabditida</taxon>
        <taxon>Rhabditina</taxon>
        <taxon>Rhabditomorpha</taxon>
        <taxon>Rhabditoidea</taxon>
        <taxon>Rhabditidae</taxon>
        <taxon>Peloderinae</taxon>
        <taxon>Caenorhabditis</taxon>
    </lineage>
</organism>
<reference evidence="3 5" key="1">
    <citation type="submission" date="2022-04" db="EMBL/GenBank/DDBJ databases">
        <title>Chromosome-level reference genomes for two strains of Caenorhabditis briggsae: an improved platform for comparative genomics.</title>
        <authorList>
            <person name="Stevens L."/>
            <person name="Andersen E."/>
        </authorList>
    </citation>
    <scope>NUCLEOTIDE SEQUENCE [LARGE SCALE GENOMIC DNA]</scope>
    <source>
        <strain evidence="3">VX34</strain>
        <tissue evidence="3">Whole-organism</tissue>
    </source>
</reference>
<sequence length="212" mass="23772">MSMQAWQSNPDLLENSEFTVTRPRNLNIIYPTDQRIYRSTSLGGGLNSSSFLNSPDDYELFYTPRATFKHRVPDKLLIPDIVLNSGSSDAGKSGRRGFSPKRFTVNQRMQKNRRFDTSSPFKHRDVRDLLKSAKRRLNKITGEEDAQQRESQGSAVGEARVQFALSQTPPVETVIASGPTPPRHQHSAGISNTSATTHHTLSPVIQCFQNDK</sequence>
<dbReference type="Proteomes" id="UP000829354">
    <property type="component" value="Chromosome III"/>
</dbReference>
<protein>
    <submittedName>
        <fullName evidence="2">Uncharacterized protein</fullName>
    </submittedName>
</protein>
<keyword evidence="5" id="KW-1185">Reference proteome</keyword>
<dbReference type="EMBL" id="CP092622">
    <property type="protein sequence ID" value="UMM21099.1"/>
    <property type="molecule type" value="Genomic_DNA"/>
</dbReference>
<proteinExistence type="predicted"/>
<evidence type="ECO:0000313" key="2">
    <source>
        <dbReference type="EMBL" id="ULT98379.1"/>
    </source>
</evidence>
<gene>
    <name evidence="2" type="ORF">L3Y34_000038</name>
    <name evidence="3" type="ORF">L5515_002924</name>
</gene>
<evidence type="ECO:0000313" key="4">
    <source>
        <dbReference type="Proteomes" id="UP000827892"/>
    </source>
</evidence>
<evidence type="ECO:0000256" key="1">
    <source>
        <dbReference type="SAM" id="MobiDB-lite"/>
    </source>
</evidence>
<name>A0AAE9IKS3_CAEBR</name>
<reference evidence="2 4" key="2">
    <citation type="submission" date="2022-05" db="EMBL/GenBank/DDBJ databases">
        <title>Chromosome-level reference genomes for two strains of Caenorhabditis briggsae: an improved platform for comparative genomics.</title>
        <authorList>
            <person name="Stevens L."/>
            <person name="Andersen E.C."/>
        </authorList>
    </citation>
    <scope>NUCLEOTIDE SEQUENCE [LARGE SCALE GENOMIC DNA]</scope>
    <source>
        <strain evidence="2">QX1410_ONT</strain>
        <tissue evidence="2">Whole-organism</tissue>
    </source>
</reference>
<feature type="compositionally biased region" description="Polar residues" evidence="1">
    <location>
        <begin position="188"/>
        <end position="198"/>
    </location>
</feature>
<dbReference type="AlphaFoldDB" id="A0AAE9IKS3"/>
<feature type="region of interest" description="Disordered" evidence="1">
    <location>
        <begin position="138"/>
        <end position="157"/>
    </location>
</feature>
<evidence type="ECO:0000313" key="5">
    <source>
        <dbReference type="Proteomes" id="UP000829354"/>
    </source>
</evidence>
<dbReference type="Proteomes" id="UP000827892">
    <property type="component" value="Chromosome III"/>
</dbReference>